<dbReference type="PANTHER" id="PTHR21459">
    <property type="entry name" value="PROTEIN CBG08968"/>
    <property type="match status" value="1"/>
</dbReference>
<evidence type="ECO:0000259" key="2">
    <source>
        <dbReference type="Pfam" id="PF14529"/>
    </source>
</evidence>
<dbReference type="InterPro" id="IPR005135">
    <property type="entry name" value="Endo/exonuclease/phosphatase"/>
</dbReference>
<dbReference type="InterPro" id="IPR036691">
    <property type="entry name" value="Endo/exonu/phosph_ase_sf"/>
</dbReference>
<accession>A0AAV5SX04</accession>
<dbReference type="SUPFAM" id="SSF56219">
    <property type="entry name" value="DNase I-like"/>
    <property type="match status" value="1"/>
</dbReference>
<dbReference type="GO" id="GO:0003824">
    <property type="term" value="F:catalytic activity"/>
    <property type="evidence" value="ECO:0007669"/>
    <property type="project" value="InterPro"/>
</dbReference>
<dbReference type="Gene3D" id="3.60.10.10">
    <property type="entry name" value="Endonuclease/exonuclease/phosphatase"/>
    <property type="match status" value="1"/>
</dbReference>
<reference evidence="3" key="1">
    <citation type="submission" date="2023-10" db="EMBL/GenBank/DDBJ databases">
        <title>Genome assembly of Pristionchus species.</title>
        <authorList>
            <person name="Yoshida K."/>
            <person name="Sommer R.J."/>
        </authorList>
    </citation>
    <scope>NUCLEOTIDE SEQUENCE</scope>
    <source>
        <strain evidence="3">RS0144</strain>
    </source>
</reference>
<comment type="caution">
    <text evidence="3">The sequence shown here is derived from an EMBL/GenBank/DDBJ whole genome shotgun (WGS) entry which is preliminary data.</text>
</comment>
<evidence type="ECO:0000313" key="4">
    <source>
        <dbReference type="Proteomes" id="UP001432027"/>
    </source>
</evidence>
<gene>
    <name evidence="3" type="ORF">PENTCL1PPCAC_10041</name>
</gene>
<feature type="region of interest" description="Disordered" evidence="1">
    <location>
        <begin position="85"/>
        <end position="119"/>
    </location>
</feature>
<feature type="non-terminal residue" evidence="3">
    <location>
        <position position="734"/>
    </location>
</feature>
<protein>
    <recommendedName>
        <fullName evidence="2">Endonuclease/exonuclease/phosphatase domain-containing protein</fullName>
    </recommendedName>
</protein>
<name>A0AAV5SX04_9BILA</name>
<proteinExistence type="predicted"/>
<dbReference type="Proteomes" id="UP001432027">
    <property type="component" value="Unassembled WGS sequence"/>
</dbReference>
<evidence type="ECO:0000313" key="3">
    <source>
        <dbReference type="EMBL" id="GMS87866.1"/>
    </source>
</evidence>
<evidence type="ECO:0000256" key="1">
    <source>
        <dbReference type="SAM" id="MobiDB-lite"/>
    </source>
</evidence>
<feature type="compositionally biased region" description="Low complexity" evidence="1">
    <location>
        <begin position="106"/>
        <end position="119"/>
    </location>
</feature>
<keyword evidence="4" id="KW-1185">Reference proteome</keyword>
<organism evidence="3 4">
    <name type="scientific">Pristionchus entomophagus</name>
    <dbReference type="NCBI Taxonomy" id="358040"/>
    <lineage>
        <taxon>Eukaryota</taxon>
        <taxon>Metazoa</taxon>
        <taxon>Ecdysozoa</taxon>
        <taxon>Nematoda</taxon>
        <taxon>Chromadorea</taxon>
        <taxon>Rhabditida</taxon>
        <taxon>Rhabditina</taxon>
        <taxon>Diplogasteromorpha</taxon>
        <taxon>Diplogasteroidea</taxon>
        <taxon>Neodiplogasteridae</taxon>
        <taxon>Pristionchus</taxon>
    </lineage>
</organism>
<dbReference type="Pfam" id="PF14529">
    <property type="entry name" value="Exo_endo_phos_2"/>
    <property type="match status" value="1"/>
</dbReference>
<sequence length="734" mass="82102">KRPLKIECPSKEIRDLLLSGIRGKTGRPTPFTGTLAFIRKDLTPTQLKMERDARDEARQRNVEAGQIVCGVRDFSLYHYRTPRPFPSTYGRARDTNTNPSADLVRSGSAPPSSGSVSTDATVLSSASASLSPLPVNQSISPFESHHRKVHAHSSSTRLLSPQTVSLYYANARSIRCKSPQLSFILSSSLYRVICISETWLDLSESDFFLVCGFPEYFPFRCDRITTDDYGRGGGVACLVHNSLSPVLISSFSSTLLESCIVDLNVPFTSSFPFRKIRIITVYRSPSSPTSSLVSLLSHLVTHISIDFPCVILGDFNFPSIDWTTLSSPVHNDLLDFISDNHFTQHVHFPSRLQNYLDLVFSNRDVIRNVAPSTPLSDHLSVIFDLCIPLPPPKQHVTSRLYKFADWVSINSFIFNHDWTLAFSRLDVQQSYEYFVSFINDLLDTFVPLSKPSSFSRYPKSLKILYSKSRNLSRIASNSYASYKMTDRFNSALNRFHCTLENRIVNSSNPKLFYSYCNSKLNAPKITPSGIVDSDGSLLLSNNLKCIAFDRFFCSVFTHPQSSPLPQPSPSLTFDIPSVSELDIIYALSKLSPKINVTPDHIPSIVLSKCRSSIISPLLIIFNKSLLTSQLYTLERRRFIMDVTFLQSVVNNRYSMDASSLLTCTPLTRTLQPFLSGIPSHPKLLILHKTLFVTTFALNPPHSTPTQLFAIGLIFNLILAPSPTLAAQQITDSTP</sequence>
<dbReference type="PANTHER" id="PTHR21459:SF2">
    <property type="entry name" value="PROTEIN CBG08968"/>
    <property type="match status" value="1"/>
</dbReference>
<dbReference type="AlphaFoldDB" id="A0AAV5SX04"/>
<dbReference type="EMBL" id="BTSX01000003">
    <property type="protein sequence ID" value="GMS87866.1"/>
    <property type="molecule type" value="Genomic_DNA"/>
</dbReference>
<feature type="domain" description="Endonuclease/exonuclease/phosphatase" evidence="2">
    <location>
        <begin position="276"/>
        <end position="381"/>
    </location>
</feature>
<feature type="non-terminal residue" evidence="3">
    <location>
        <position position="1"/>
    </location>
</feature>